<proteinExistence type="predicted"/>
<feature type="region of interest" description="Disordered" evidence="2">
    <location>
        <begin position="1"/>
        <end position="23"/>
    </location>
</feature>
<dbReference type="AlphaFoldDB" id="A0AA85EXS5"/>
<sequence>MHISSESSKPLNGENGPSHLNHSENYLLTNNTILHDNDVFENQTDSEGESRLKNIFKADDLRSDAEASAKPKCSSKARIFLPRDLTLESKLMCTNASDDFSNQSKQQPCVLGCNLCNSEETRSSFHKQNNEWSYTHGNQKSDHFRQQDQTNKSDLLHKQINELTERESYKIKWIEKRNEYESEIKELKKAKEKATRQSIKYEEQITELKTKLSSKQEQIHNLLIELEQSNQRLNVIETQFNAYRSQTCQNEENYQRLSREFVIMKQCKEQAELNAKNCENNRLLYEKRMKELDDNYEQSKQRYYDDIQGLMDQLDIERSRADELLQKIEHNRRRNEEQLKTLIKISQKSTDEQLDLREQIRLIENLLTVKDQDISMLQFECRLYADKLKQTELEKIHFIEKERLIKQRYQNKAKRAWEQCQTIRTRLSRRLVNLRYNRDLLSKHLKKQYEQMNRLNNLFWETGWAYVQSQNCLQNINRQEKVYVDKEIQTILITNKIKQPHMTIDQIVQTDATQPDNDAKDDTVISCAITWISNDLDNLTRKLEELLKYQGKENFNNQELDNEEFHIGFSERVSLISVILELKCKVNWLRTCFTQLTGYTFRKNSELSNKNDLTKLKDIKKNFESSTRNLKLLLSQMETDALEDELSCVGQLAQTTANQLKLSHSRLEENLDSIRTDLIRLKAECH</sequence>
<dbReference type="Proteomes" id="UP000050792">
    <property type="component" value="Unassembled WGS sequence"/>
</dbReference>
<evidence type="ECO:0000256" key="1">
    <source>
        <dbReference type="SAM" id="Coils"/>
    </source>
</evidence>
<reference evidence="3" key="1">
    <citation type="submission" date="2022-06" db="EMBL/GenBank/DDBJ databases">
        <authorList>
            <person name="Berger JAMES D."/>
            <person name="Berger JAMES D."/>
        </authorList>
    </citation>
    <scope>NUCLEOTIDE SEQUENCE [LARGE SCALE GENOMIC DNA]</scope>
</reference>
<dbReference type="WBParaSite" id="SRDH1_29010.2">
    <property type="protein sequence ID" value="SRDH1_29010.2"/>
    <property type="gene ID" value="SRDH1_29010"/>
</dbReference>
<feature type="coiled-coil region" evidence="1">
    <location>
        <begin position="657"/>
        <end position="684"/>
    </location>
</feature>
<name>A0AA85EXS5_9TREM</name>
<reference evidence="4" key="2">
    <citation type="submission" date="2023-11" db="UniProtKB">
        <authorList>
            <consortium name="WormBaseParasite"/>
        </authorList>
    </citation>
    <scope>IDENTIFICATION</scope>
</reference>
<evidence type="ECO:0000313" key="3">
    <source>
        <dbReference type="Proteomes" id="UP000050792"/>
    </source>
</evidence>
<organism evidence="3 4">
    <name type="scientific">Schistosoma rodhaini</name>
    <dbReference type="NCBI Taxonomy" id="6188"/>
    <lineage>
        <taxon>Eukaryota</taxon>
        <taxon>Metazoa</taxon>
        <taxon>Spiralia</taxon>
        <taxon>Lophotrochozoa</taxon>
        <taxon>Platyhelminthes</taxon>
        <taxon>Trematoda</taxon>
        <taxon>Digenea</taxon>
        <taxon>Strigeidida</taxon>
        <taxon>Schistosomatoidea</taxon>
        <taxon>Schistosomatidae</taxon>
        <taxon>Schistosoma</taxon>
    </lineage>
</organism>
<feature type="compositionally biased region" description="Polar residues" evidence="2">
    <location>
        <begin position="1"/>
        <end position="10"/>
    </location>
</feature>
<evidence type="ECO:0000313" key="4">
    <source>
        <dbReference type="WBParaSite" id="SRDH1_29010.2"/>
    </source>
</evidence>
<keyword evidence="3" id="KW-1185">Reference proteome</keyword>
<feature type="coiled-coil region" evidence="1">
    <location>
        <begin position="170"/>
        <end position="345"/>
    </location>
</feature>
<keyword evidence="1" id="KW-0175">Coiled coil</keyword>
<protein>
    <submittedName>
        <fullName evidence="4">Uncharacterized protein</fullName>
    </submittedName>
</protein>
<accession>A0AA85EXS5</accession>
<evidence type="ECO:0000256" key="2">
    <source>
        <dbReference type="SAM" id="MobiDB-lite"/>
    </source>
</evidence>